<dbReference type="Proteomes" id="UP000012153">
    <property type="component" value="Unassembled WGS sequence"/>
</dbReference>
<accession>M6UQK5</accession>
<dbReference type="EMBL" id="AHOP02000053">
    <property type="protein sequence ID" value="EMO39513.1"/>
    <property type="molecule type" value="Genomic_DNA"/>
</dbReference>
<dbReference type="AlphaFoldDB" id="M6UQK5"/>
<feature type="compositionally biased region" description="Polar residues" evidence="1">
    <location>
        <begin position="1"/>
        <end position="14"/>
    </location>
</feature>
<evidence type="ECO:0000256" key="1">
    <source>
        <dbReference type="SAM" id="MobiDB-lite"/>
    </source>
</evidence>
<evidence type="ECO:0000313" key="2">
    <source>
        <dbReference type="EMBL" id="EMO39513.1"/>
    </source>
</evidence>
<reference evidence="2 3" key="1">
    <citation type="submission" date="2013-01" db="EMBL/GenBank/DDBJ databases">
        <authorList>
            <person name="Harkins D.M."/>
            <person name="Durkin A.S."/>
            <person name="Brinkac L.M."/>
            <person name="Haft D.H."/>
            <person name="Selengut J.D."/>
            <person name="Sanka R."/>
            <person name="DePew J."/>
            <person name="Purushe J."/>
            <person name="Matthias M.A."/>
            <person name="Vinetz J.M."/>
            <person name="Sutton G.G."/>
            <person name="Nierman W.C."/>
            <person name="Fouts D.E."/>
        </authorList>
    </citation>
    <scope>NUCLEOTIDE SEQUENCE [LARGE SCALE GENOMIC DNA]</scope>
    <source>
        <strain evidence="2 3">ZUN142</strain>
    </source>
</reference>
<protein>
    <submittedName>
        <fullName evidence="2">Uncharacterized protein</fullName>
    </submittedName>
</protein>
<name>M6UQK5_9LEPT</name>
<gene>
    <name evidence="2" type="ORF">LEP1GSC186_3268</name>
</gene>
<proteinExistence type="predicted"/>
<comment type="caution">
    <text evidence="2">The sequence shown here is derived from an EMBL/GenBank/DDBJ whole genome shotgun (WGS) entry which is preliminary data.</text>
</comment>
<feature type="region of interest" description="Disordered" evidence="1">
    <location>
        <begin position="1"/>
        <end position="21"/>
    </location>
</feature>
<evidence type="ECO:0000313" key="3">
    <source>
        <dbReference type="Proteomes" id="UP000012153"/>
    </source>
</evidence>
<sequence length="54" mass="5994">MNVKGNNSDPSFRNYSRKGNGDTQFFIPVCANEISFSGVIEFSGFWTNSSLTSH</sequence>
<organism evidence="2 3">
    <name type="scientific">Leptospira noguchii serovar Autumnalis str. ZUN142</name>
    <dbReference type="NCBI Taxonomy" id="1085540"/>
    <lineage>
        <taxon>Bacteria</taxon>
        <taxon>Pseudomonadati</taxon>
        <taxon>Spirochaetota</taxon>
        <taxon>Spirochaetia</taxon>
        <taxon>Leptospirales</taxon>
        <taxon>Leptospiraceae</taxon>
        <taxon>Leptospira</taxon>
    </lineage>
</organism>